<feature type="compositionally biased region" description="Basic and acidic residues" evidence="2">
    <location>
        <begin position="586"/>
        <end position="615"/>
    </location>
</feature>
<dbReference type="GeneID" id="108268708"/>
<accession>A0A2D0RGQ3</accession>
<dbReference type="Gene3D" id="1.10.472.80">
    <property type="entry name" value="Ypt/Rab-GAP domain of gyp1p, domain 3"/>
    <property type="match status" value="1"/>
</dbReference>
<dbReference type="KEGG" id="ipu:108268708"/>
<feature type="region of interest" description="Disordered" evidence="2">
    <location>
        <begin position="372"/>
        <end position="625"/>
    </location>
</feature>
<feature type="compositionally biased region" description="Basic and acidic residues" evidence="2">
    <location>
        <begin position="705"/>
        <end position="745"/>
    </location>
</feature>
<dbReference type="InterPro" id="IPR050302">
    <property type="entry name" value="Rab_GAP_TBC_domain"/>
</dbReference>
<dbReference type="AlphaFoldDB" id="A0A2D0RGQ3"/>
<dbReference type="InterPro" id="IPR000195">
    <property type="entry name" value="Rab-GAP-TBC_dom"/>
</dbReference>
<dbReference type="PANTHER" id="PTHR47219">
    <property type="entry name" value="RAB GTPASE-ACTIVATING PROTEIN 1-LIKE"/>
    <property type="match status" value="1"/>
</dbReference>
<dbReference type="SUPFAM" id="SSF47923">
    <property type="entry name" value="Ypt/Rab-GAP domain of gyp1p"/>
    <property type="match status" value="2"/>
</dbReference>
<dbReference type="Gene3D" id="2.160.10.10">
    <property type="entry name" value="Hexapeptide repeat proteins"/>
    <property type="match status" value="1"/>
</dbReference>
<dbReference type="CTD" id="374403"/>
<gene>
    <name evidence="5" type="primary">tbc1d10c</name>
</gene>
<proteinExistence type="predicted"/>
<keyword evidence="4" id="KW-1185">Reference proteome</keyword>
<dbReference type="Gene3D" id="1.10.8.270">
    <property type="entry name" value="putative rabgap domain of human tbc1 domain family member 14 like domains"/>
    <property type="match status" value="1"/>
</dbReference>
<feature type="compositionally biased region" description="Basic and acidic residues" evidence="2">
    <location>
        <begin position="534"/>
        <end position="551"/>
    </location>
</feature>
<dbReference type="PANTHER" id="PTHR47219:SF4">
    <property type="entry name" value="TBC1 DOMAIN FAMILY MEMBER 10A"/>
    <property type="match status" value="1"/>
</dbReference>
<dbReference type="SMART" id="SM00164">
    <property type="entry name" value="TBC"/>
    <property type="match status" value="1"/>
</dbReference>
<dbReference type="Pfam" id="PF00566">
    <property type="entry name" value="RabGAP-TBC"/>
    <property type="match status" value="1"/>
</dbReference>
<feature type="compositionally biased region" description="Polar residues" evidence="2">
    <location>
        <begin position="452"/>
        <end position="480"/>
    </location>
</feature>
<feature type="compositionally biased region" description="Low complexity" evidence="2">
    <location>
        <begin position="384"/>
        <end position="396"/>
    </location>
</feature>
<keyword evidence="1" id="KW-0343">GTPase activation</keyword>
<feature type="compositionally biased region" description="Polar residues" evidence="2">
    <location>
        <begin position="1023"/>
        <end position="1043"/>
    </location>
</feature>
<feature type="region of interest" description="Disordered" evidence="2">
    <location>
        <begin position="701"/>
        <end position="1286"/>
    </location>
</feature>
<dbReference type="GO" id="GO:0005886">
    <property type="term" value="C:plasma membrane"/>
    <property type="evidence" value="ECO:0007669"/>
    <property type="project" value="UniProtKB-ARBA"/>
</dbReference>
<dbReference type="Proteomes" id="UP000221080">
    <property type="component" value="Chromosome 8"/>
</dbReference>
<dbReference type="Gene3D" id="1.10.10.750">
    <property type="entry name" value="Ypt/Rab-GAP domain of gyp1p, domain 1"/>
    <property type="match status" value="1"/>
</dbReference>
<name>A0A2D0RGQ3_ICTPU</name>
<feature type="compositionally biased region" description="Acidic residues" evidence="2">
    <location>
        <begin position="976"/>
        <end position="985"/>
    </location>
</feature>
<reference evidence="5" key="2">
    <citation type="submission" date="2025-08" db="UniProtKB">
        <authorList>
            <consortium name="RefSeq"/>
        </authorList>
    </citation>
    <scope>IDENTIFICATION</scope>
    <source>
        <tissue evidence="5">Blood</tissue>
    </source>
</reference>
<dbReference type="FunFam" id="1.10.472.80:FF:000008">
    <property type="entry name" value="TBC1 domain family member 10A"/>
    <property type="match status" value="1"/>
</dbReference>
<evidence type="ECO:0000256" key="1">
    <source>
        <dbReference type="ARBA" id="ARBA00022468"/>
    </source>
</evidence>
<dbReference type="OrthoDB" id="159449at2759"/>
<evidence type="ECO:0000256" key="2">
    <source>
        <dbReference type="SAM" id="MobiDB-lite"/>
    </source>
</evidence>
<feature type="compositionally biased region" description="Polar residues" evidence="2">
    <location>
        <begin position="1122"/>
        <end position="1132"/>
    </location>
</feature>
<protein>
    <submittedName>
        <fullName evidence="5">Ecotropic viral integration site 5 ortholog isoform X1</fullName>
    </submittedName>
</protein>
<organism evidence="4 5">
    <name type="scientific">Ictalurus punctatus</name>
    <name type="common">Channel catfish</name>
    <name type="synonym">Silurus punctatus</name>
    <dbReference type="NCBI Taxonomy" id="7998"/>
    <lineage>
        <taxon>Eukaryota</taxon>
        <taxon>Metazoa</taxon>
        <taxon>Chordata</taxon>
        <taxon>Craniata</taxon>
        <taxon>Vertebrata</taxon>
        <taxon>Euteleostomi</taxon>
        <taxon>Actinopterygii</taxon>
        <taxon>Neopterygii</taxon>
        <taxon>Teleostei</taxon>
        <taxon>Ostariophysi</taxon>
        <taxon>Siluriformes</taxon>
        <taxon>Ictaluridae</taxon>
        <taxon>Ictalurus</taxon>
    </lineage>
</organism>
<dbReference type="RefSeq" id="XP_017329311.2">
    <property type="nucleotide sequence ID" value="XM_017473822.3"/>
</dbReference>
<feature type="compositionally biased region" description="Basic and acidic residues" evidence="2">
    <location>
        <begin position="947"/>
        <end position="971"/>
    </location>
</feature>
<evidence type="ECO:0000313" key="4">
    <source>
        <dbReference type="Proteomes" id="UP000221080"/>
    </source>
</evidence>
<dbReference type="GO" id="GO:0005096">
    <property type="term" value="F:GTPase activator activity"/>
    <property type="evidence" value="ECO:0007669"/>
    <property type="project" value="UniProtKB-KW"/>
</dbReference>
<feature type="domain" description="Rab-GAP TBC" evidence="3">
    <location>
        <begin position="79"/>
        <end position="267"/>
    </location>
</feature>
<feature type="compositionally biased region" description="Basic and acidic residues" evidence="2">
    <location>
        <begin position="561"/>
        <end position="571"/>
    </location>
</feature>
<reference evidence="4" key="1">
    <citation type="journal article" date="2016" name="Nat. Commun.">
        <title>The channel catfish genome sequence provides insights into the evolution of scale formation in teleosts.</title>
        <authorList>
            <person name="Liu Z."/>
            <person name="Liu S."/>
            <person name="Yao J."/>
            <person name="Bao L."/>
            <person name="Zhang J."/>
            <person name="Li Y."/>
            <person name="Jiang C."/>
            <person name="Sun L."/>
            <person name="Wang R."/>
            <person name="Zhang Y."/>
            <person name="Zhou T."/>
            <person name="Zeng Q."/>
            <person name="Fu Q."/>
            <person name="Gao S."/>
            <person name="Li N."/>
            <person name="Koren S."/>
            <person name="Jiang Y."/>
            <person name="Zimin A."/>
            <person name="Xu P."/>
            <person name="Phillippy A.M."/>
            <person name="Geng X."/>
            <person name="Song L."/>
            <person name="Sun F."/>
            <person name="Li C."/>
            <person name="Wang X."/>
            <person name="Chen A."/>
            <person name="Jin Y."/>
            <person name="Yuan Z."/>
            <person name="Yang Y."/>
            <person name="Tan S."/>
            <person name="Peatman E."/>
            <person name="Lu J."/>
            <person name="Qin Z."/>
            <person name="Dunham R."/>
            <person name="Li Z."/>
            <person name="Sonstegard T."/>
            <person name="Feng J."/>
            <person name="Danzmann R.G."/>
            <person name="Schroeder S."/>
            <person name="Scheffler B."/>
            <person name="Duke M.V."/>
            <person name="Ballard L."/>
            <person name="Kucuktas H."/>
            <person name="Kaltenboeck L."/>
            <person name="Liu H."/>
            <person name="Armbruster J."/>
            <person name="Xie Y."/>
            <person name="Kirby M.L."/>
            <person name="Tian Y."/>
            <person name="Flanagan M.E."/>
            <person name="Mu W."/>
            <person name="Waldbieser G.C."/>
        </authorList>
    </citation>
    <scope>NUCLEOTIDE SEQUENCE [LARGE SCALE GENOMIC DNA]</scope>
    <source>
        <strain evidence="4">SDA103</strain>
    </source>
</reference>
<feature type="compositionally biased region" description="Basic residues" evidence="2">
    <location>
        <begin position="1167"/>
        <end position="1176"/>
    </location>
</feature>
<dbReference type="FunFam" id="1.10.10.750:FF:000001">
    <property type="entry name" value="TBC1 domain family member 10A"/>
    <property type="match status" value="1"/>
</dbReference>
<feature type="compositionally biased region" description="Basic and acidic residues" evidence="2">
    <location>
        <begin position="1"/>
        <end position="11"/>
    </location>
</feature>
<feature type="compositionally biased region" description="Basic and acidic residues" evidence="2">
    <location>
        <begin position="1215"/>
        <end position="1238"/>
    </location>
</feature>
<sequence>MSLCSDQREDGESTSGSSEAKTDRYGFLLVNGDTNNDSSDDPCPELVRHREMKWITLMNQWDQVLEKKHSKIKAQCQKGIPASVRARCWPLLCGAKQRKENNQDLYKTLESSPGQQSWIDVIKRDTDRQFPFHEMFQSKDSHGQQGLLQVLKAYTQFRPDEGYCQAQGPVAAVLLMNMPIEEAFWCLVQISELYLPGYYSPLLEGVLFDAAILFSVLKRTCPAAYKHMKRQGVEPLMFATDWLMCLYSRHLPFNTLLRVWDLFFCNGVRVLFQVAVVLVRRCLGEARHRKECDGQMETLERLRSVRGRVQHEQADAFIQEVCSVPLSLAELQRLTEKELEKWRKERPGSTFDPRDRCHGHYIIWEKGKEREKENVKKERQSGNLSVSVMRSHSSLSPAILRKKWRKRGSKTETEEWEGRGSSKQDSDDEEKRRASVCGVAGELRAKTHKTPQEFSTNLQKDRNTTPNTARISAAETQNRSESTDHSDTVFEEDENDAAVITVPSHTDSGEYEEETRPPSGSKDDDLQTGNCQQEIEKQHGTETRQDEEKKVQTPGEDQDEEIQKSQERHETQQAQSQPSQLEEEEAARNILEDETQENRSEQEEEIENKSCKPEEEVQLNISTQKEDVNITLQEVEPEVNTDTQEQEIHICTCEQELENGMNSKHEEEMQISSSKQEEEIVTNSQEQEEIHLVDSEEINTAIGNKQEKEIKTNRREQEVEIQEEREIKAKSSEQEVEIQEEREIKANSSEQEVEIQEENEIKANSSEQEVEIQEENEIKANSSEQEVEIQEENEIKANSSEQEVEIQEENEIKANSSEQEVEIQEENEIKANSSEQEVEIQEENEIKANSSEQEVEIQNEDRPSNSDDEEEKLKKCLVHEDVPRDGQKQQEDSEQTNEVEQSLETGEEMHSNIQTPEDQKDAEEQAPSVQEEDHVKGELCESVSSTDVKRTQQEQEGETEHSEEMEKEARISDAAPGEETEGTVMDEEKRSSNNLTADQEESETAAASPCVQPEIVMEHSGDSETPQDSNQTQGENIDVNKISTSEHGEPDGTSGSSNPELPQPDNEEEESKIEINIATESNLVKPALSGSNPQLRLRRSSSSHTYYPTILSEDTFRDPQQCVKQESCPQTTKAEESDIAQPTQTQLSKQEEGLQKPQTQALPKSEKPKRRGLFHRLRADTPSKSAIPKIVIQDFSEGEEKLSSKERRRRRRMQERKEKEEEKERKKLEKELEKEKGRERKKPQTRGKSFQVLSRKQDDDDNDVFSGKSGSQTVGRKRNSYSESYF</sequence>
<dbReference type="GO" id="GO:0031267">
    <property type="term" value="F:small GTPase binding"/>
    <property type="evidence" value="ECO:0007669"/>
    <property type="project" value="TreeGrafter"/>
</dbReference>
<feature type="region of interest" description="Disordered" evidence="2">
    <location>
        <begin position="663"/>
        <end position="687"/>
    </location>
</feature>
<evidence type="ECO:0000313" key="5">
    <source>
        <dbReference type="RefSeq" id="XP_017329311.2"/>
    </source>
</evidence>
<evidence type="ECO:0000259" key="3">
    <source>
        <dbReference type="PROSITE" id="PS50086"/>
    </source>
</evidence>
<feature type="region of interest" description="Disordered" evidence="2">
    <location>
        <begin position="1"/>
        <end position="44"/>
    </location>
</feature>
<feature type="compositionally biased region" description="Basic and acidic residues" evidence="2">
    <location>
        <begin position="859"/>
        <end position="891"/>
    </location>
</feature>
<dbReference type="FunFam" id="1.10.8.270:FF:000007">
    <property type="entry name" value="TBC1 domain family member 10A"/>
    <property type="match status" value="1"/>
</dbReference>
<feature type="compositionally biased region" description="Basic and acidic residues" evidence="2">
    <location>
        <begin position="409"/>
        <end position="433"/>
    </location>
</feature>
<dbReference type="PROSITE" id="PS50086">
    <property type="entry name" value="TBC_RABGAP"/>
    <property type="match status" value="1"/>
</dbReference>
<dbReference type="InterPro" id="IPR035969">
    <property type="entry name" value="Rab-GAP_TBC_sf"/>
</dbReference>